<dbReference type="Pfam" id="PF00149">
    <property type="entry name" value="Metallophos"/>
    <property type="match status" value="1"/>
</dbReference>
<reference evidence="2 3" key="1">
    <citation type="journal article" date="2018" name="Genome Biol. Evol.">
        <title>Multiple Roots of Fruiting Body Formation in Amoebozoa.</title>
        <authorList>
            <person name="Hillmann F."/>
            <person name="Forbes G."/>
            <person name="Novohradska S."/>
            <person name="Ferling I."/>
            <person name="Riege K."/>
            <person name="Groth M."/>
            <person name="Westermann M."/>
            <person name="Marz M."/>
            <person name="Spaller T."/>
            <person name="Winckler T."/>
            <person name="Schaap P."/>
            <person name="Glockner G."/>
        </authorList>
    </citation>
    <scope>NUCLEOTIDE SEQUENCE [LARGE SCALE GENOMIC DNA]</scope>
    <source>
        <strain evidence="2 3">Jena</strain>
    </source>
</reference>
<dbReference type="Gene3D" id="3.60.21.10">
    <property type="match status" value="1"/>
</dbReference>
<comment type="caution">
    <text evidence="2">The sequence shown here is derived from an EMBL/GenBank/DDBJ whole genome shotgun (WGS) entry which is preliminary data.</text>
</comment>
<dbReference type="AlphaFoldDB" id="A0A2P6NLZ3"/>
<evidence type="ECO:0000313" key="3">
    <source>
        <dbReference type="Proteomes" id="UP000241769"/>
    </source>
</evidence>
<dbReference type="PANTHER" id="PTHR12905">
    <property type="entry name" value="METALLOPHOSPHOESTERASE"/>
    <property type="match status" value="1"/>
</dbReference>
<dbReference type="InterPro" id="IPR029052">
    <property type="entry name" value="Metallo-depent_PP-like"/>
</dbReference>
<dbReference type="InParanoid" id="A0A2P6NLZ3"/>
<keyword evidence="3" id="KW-1185">Reference proteome</keyword>
<dbReference type="PANTHER" id="PTHR12905:SF18">
    <property type="entry name" value="ESTER HYDROLASE, PUTATIVE (AFU_ORTHOLOGUE AFUA_4G03130)-RELATED"/>
    <property type="match status" value="1"/>
</dbReference>
<gene>
    <name evidence="2" type="ORF">PROFUN_07586</name>
</gene>
<sequence>MRRGGLEKILRREEEPMWKQMVSGPFYFVTMWLWNTVVPDERVDADIRVICLSDTHNGVTSEVPDGDVLIHAGDLTCNGTREEIQPTLDWLSSFSHRHKIVIAGNHDKILSEDPDSLRWNDIVYLQDSSYEMQIRGRSLKVWGSPWTPKLGSFSFQYDRVDDGGEGRWKEIPDDTDILVTHGPPRCHLDGAHSSARGRAGCVGLMRALWRVNPKLHVFGHIHAARGHTQEIELGPLSCLSSTKCLRSLIFKREGVSQLVNAAVERGYDPRRKSYADAIVIDI</sequence>
<dbReference type="CDD" id="cd07379">
    <property type="entry name" value="MPP_239FB"/>
    <property type="match status" value="1"/>
</dbReference>
<evidence type="ECO:0000313" key="2">
    <source>
        <dbReference type="EMBL" id="PRP84932.1"/>
    </source>
</evidence>
<dbReference type="InterPro" id="IPR051693">
    <property type="entry name" value="UPF0046_metallophosphoest"/>
</dbReference>
<dbReference type="GO" id="GO:0016787">
    <property type="term" value="F:hydrolase activity"/>
    <property type="evidence" value="ECO:0007669"/>
    <property type="project" value="InterPro"/>
</dbReference>
<dbReference type="InterPro" id="IPR004843">
    <property type="entry name" value="Calcineurin-like_PHP"/>
</dbReference>
<dbReference type="EMBL" id="MDYQ01000054">
    <property type="protein sequence ID" value="PRP84932.1"/>
    <property type="molecule type" value="Genomic_DNA"/>
</dbReference>
<dbReference type="Proteomes" id="UP000241769">
    <property type="component" value="Unassembled WGS sequence"/>
</dbReference>
<evidence type="ECO:0000259" key="1">
    <source>
        <dbReference type="Pfam" id="PF00149"/>
    </source>
</evidence>
<name>A0A2P6NLZ3_9EUKA</name>
<protein>
    <submittedName>
        <fullName evidence="2">Metallophosphoesterase domain-containing protein 1</fullName>
    </submittedName>
</protein>
<organism evidence="2 3">
    <name type="scientific">Planoprotostelium fungivorum</name>
    <dbReference type="NCBI Taxonomy" id="1890364"/>
    <lineage>
        <taxon>Eukaryota</taxon>
        <taxon>Amoebozoa</taxon>
        <taxon>Evosea</taxon>
        <taxon>Variosea</taxon>
        <taxon>Cavosteliida</taxon>
        <taxon>Cavosteliaceae</taxon>
        <taxon>Planoprotostelium</taxon>
    </lineage>
</organism>
<proteinExistence type="predicted"/>
<feature type="domain" description="Calcineurin-like phosphoesterase" evidence="1">
    <location>
        <begin position="49"/>
        <end position="223"/>
    </location>
</feature>
<accession>A0A2P6NLZ3</accession>
<dbReference type="SUPFAM" id="SSF56300">
    <property type="entry name" value="Metallo-dependent phosphatases"/>
    <property type="match status" value="1"/>
</dbReference>
<dbReference type="OrthoDB" id="630188at2759"/>